<evidence type="ECO:0000313" key="3">
    <source>
        <dbReference type="Proteomes" id="UP001596160"/>
    </source>
</evidence>
<keyword evidence="3" id="KW-1185">Reference proteome</keyword>
<reference evidence="3" key="1">
    <citation type="journal article" date="2019" name="Int. J. Syst. Evol. Microbiol.">
        <title>The Global Catalogue of Microorganisms (GCM) 10K type strain sequencing project: providing services to taxonomists for standard genome sequencing and annotation.</title>
        <authorList>
            <consortium name="The Broad Institute Genomics Platform"/>
            <consortium name="The Broad Institute Genome Sequencing Center for Infectious Disease"/>
            <person name="Wu L."/>
            <person name="Ma J."/>
        </authorList>
    </citation>
    <scope>NUCLEOTIDE SEQUENCE [LARGE SCALE GENOMIC DNA]</scope>
    <source>
        <strain evidence="3">PCU 266</strain>
    </source>
</reference>
<evidence type="ECO:0000313" key="2">
    <source>
        <dbReference type="EMBL" id="MFC5153418.1"/>
    </source>
</evidence>
<accession>A0ABW0AL66</accession>
<proteinExistence type="predicted"/>
<evidence type="ECO:0000256" key="1">
    <source>
        <dbReference type="SAM" id="MobiDB-lite"/>
    </source>
</evidence>
<dbReference type="RefSeq" id="WP_344479984.1">
    <property type="nucleotide sequence ID" value="NZ_BAAASB010000013.1"/>
</dbReference>
<dbReference type="Proteomes" id="UP001596160">
    <property type="component" value="Unassembled WGS sequence"/>
</dbReference>
<gene>
    <name evidence="2" type="ORF">ACFPRH_16910</name>
</gene>
<dbReference type="EMBL" id="JBHSKP010000009">
    <property type="protein sequence ID" value="MFC5153418.1"/>
    <property type="molecule type" value="Genomic_DNA"/>
</dbReference>
<comment type="caution">
    <text evidence="2">The sequence shown here is derived from an EMBL/GenBank/DDBJ whole genome shotgun (WGS) entry which is preliminary data.</text>
</comment>
<feature type="region of interest" description="Disordered" evidence="1">
    <location>
        <begin position="85"/>
        <end position="110"/>
    </location>
</feature>
<name>A0ABW0AL66_9ACTN</name>
<protein>
    <submittedName>
        <fullName evidence="2">Uncharacterized protein</fullName>
    </submittedName>
</protein>
<organism evidence="2 3">
    <name type="scientific">Streptomyces amakusaensis</name>
    <dbReference type="NCBI Taxonomy" id="67271"/>
    <lineage>
        <taxon>Bacteria</taxon>
        <taxon>Bacillati</taxon>
        <taxon>Actinomycetota</taxon>
        <taxon>Actinomycetes</taxon>
        <taxon>Kitasatosporales</taxon>
        <taxon>Streptomycetaceae</taxon>
        <taxon>Streptomyces</taxon>
    </lineage>
</organism>
<feature type="compositionally biased region" description="Acidic residues" evidence="1">
    <location>
        <begin position="98"/>
        <end position="110"/>
    </location>
</feature>
<sequence length="110" mass="11736">MGGGTYEARLLPWSSPEGKPCYLDGDGTGYISRVADTIENVQLGMAGELLVHADDLLAEGGVAPDQLRLTLEQLTEALRNVHRIAQSRGARLPTPPEDPADPMDPVDDVA</sequence>